<comment type="caution">
    <text evidence="1">The sequence shown here is derived from an EMBL/GenBank/DDBJ whole genome shotgun (WGS) entry which is preliminary data.</text>
</comment>
<evidence type="ECO:0008006" key="3">
    <source>
        <dbReference type="Google" id="ProtNLM"/>
    </source>
</evidence>
<name>A0ABU1E9A0_9FLAO</name>
<evidence type="ECO:0000313" key="1">
    <source>
        <dbReference type="EMBL" id="MDR4954384.1"/>
    </source>
</evidence>
<dbReference type="Gene3D" id="3.40.630.30">
    <property type="match status" value="1"/>
</dbReference>
<dbReference type="SUPFAM" id="SSF55729">
    <property type="entry name" value="Acyl-CoA N-acyltransferases (Nat)"/>
    <property type="match status" value="1"/>
</dbReference>
<dbReference type="InterPro" id="IPR016181">
    <property type="entry name" value="Acyl_CoA_acyltransferase"/>
</dbReference>
<accession>A0ABU1E9A0</accession>
<evidence type="ECO:0000313" key="2">
    <source>
        <dbReference type="Proteomes" id="UP001260959"/>
    </source>
</evidence>
<protein>
    <recommendedName>
        <fullName evidence="3">GNAT family N-acetyltransferase</fullName>
    </recommendedName>
</protein>
<gene>
    <name evidence="1" type="ORF">REB14_19560</name>
</gene>
<dbReference type="Proteomes" id="UP001260959">
    <property type="component" value="Unassembled WGS sequence"/>
</dbReference>
<sequence>MIRRLKYHEIDFVKYAQCLENSEQRKYSATKYFLDTTSTMPWEILVYKDYEAVMPIPFVRKYGMKIVHNPKLCQQLGVFSGKDDLDLNEAFLEYLEKNYMIRAYPFNDVNQLRTKIRIKKNFLLYPEAYEKVYSKYSPKRKRKLRLDEAVLKESEIKMISYEKAKTFIESNTIGLNKDHDLSEFMRIFESFYKSGYLKFTAFYYQHKIVNVIATYSDSNMVALLGNFNDKDYVKLSGASVLIDHLIKENIETHVFDFEGGELPNIEEFFRGFRPELRPYGIIENSKKNLFKKLGYLVLRGKSFL</sequence>
<dbReference type="EMBL" id="JAVIXS010000020">
    <property type="protein sequence ID" value="MDR4954384.1"/>
    <property type="molecule type" value="Genomic_DNA"/>
</dbReference>
<dbReference type="RefSeq" id="WP_079241456.1">
    <property type="nucleotide sequence ID" value="NZ_JAVIXS010000020.1"/>
</dbReference>
<keyword evidence="2" id="KW-1185">Reference proteome</keyword>
<organism evidence="1 2">
    <name type="scientific">Chryseobacterium metallicongregator</name>
    <dbReference type="NCBI Taxonomy" id="3073042"/>
    <lineage>
        <taxon>Bacteria</taxon>
        <taxon>Pseudomonadati</taxon>
        <taxon>Bacteroidota</taxon>
        <taxon>Flavobacteriia</taxon>
        <taxon>Flavobacteriales</taxon>
        <taxon>Weeksellaceae</taxon>
        <taxon>Chryseobacterium group</taxon>
        <taxon>Chryseobacterium</taxon>
    </lineage>
</organism>
<reference evidence="1 2" key="1">
    <citation type="submission" date="2023-08" db="EMBL/GenBank/DDBJ databases">
        <authorList>
            <person name="Maltman C."/>
        </authorList>
    </citation>
    <scope>NUCLEOTIDE SEQUENCE [LARGE SCALE GENOMIC DNA]</scope>
    <source>
        <strain evidence="1 2">ES2</strain>
    </source>
</reference>
<proteinExistence type="predicted"/>